<feature type="chain" id="PRO_5045652340" evidence="1">
    <location>
        <begin position="23"/>
        <end position="94"/>
    </location>
</feature>
<organism evidence="3 4">
    <name type="scientific">Vogesella amnigena</name>
    <dbReference type="NCBI Taxonomy" id="1507449"/>
    <lineage>
        <taxon>Bacteria</taxon>
        <taxon>Pseudomonadati</taxon>
        <taxon>Pseudomonadota</taxon>
        <taxon>Betaproteobacteria</taxon>
        <taxon>Neisseriales</taxon>
        <taxon>Chromobacteriaceae</taxon>
        <taxon>Vogesella</taxon>
    </lineage>
</organism>
<dbReference type="RefSeq" id="WP_390280277.1">
    <property type="nucleotide sequence ID" value="NZ_JBHRYH010000040.1"/>
</dbReference>
<protein>
    <submittedName>
        <fullName evidence="3">BON domain-containing protein</fullName>
    </submittedName>
</protein>
<dbReference type="EMBL" id="JBHRYH010000040">
    <property type="protein sequence ID" value="MFC3627039.1"/>
    <property type="molecule type" value="Genomic_DNA"/>
</dbReference>
<keyword evidence="4" id="KW-1185">Reference proteome</keyword>
<dbReference type="Pfam" id="PF04972">
    <property type="entry name" value="BON"/>
    <property type="match status" value="1"/>
</dbReference>
<keyword evidence="1" id="KW-0732">Signal</keyword>
<evidence type="ECO:0000259" key="2">
    <source>
        <dbReference type="PROSITE" id="PS50914"/>
    </source>
</evidence>
<reference evidence="4" key="1">
    <citation type="journal article" date="2019" name="Int. J. Syst. Evol. Microbiol.">
        <title>The Global Catalogue of Microorganisms (GCM) 10K type strain sequencing project: providing services to taxonomists for standard genome sequencing and annotation.</title>
        <authorList>
            <consortium name="The Broad Institute Genomics Platform"/>
            <consortium name="The Broad Institute Genome Sequencing Center for Infectious Disease"/>
            <person name="Wu L."/>
            <person name="Ma J."/>
        </authorList>
    </citation>
    <scope>NUCLEOTIDE SEQUENCE [LARGE SCALE GENOMIC DNA]</scope>
    <source>
        <strain evidence="4">KCTC 42195</strain>
    </source>
</reference>
<comment type="caution">
    <text evidence="3">The sequence shown here is derived from an EMBL/GenBank/DDBJ whole genome shotgun (WGS) entry which is preliminary data.</text>
</comment>
<dbReference type="InterPro" id="IPR007055">
    <property type="entry name" value="BON_dom"/>
</dbReference>
<evidence type="ECO:0000313" key="4">
    <source>
        <dbReference type="Proteomes" id="UP001595636"/>
    </source>
</evidence>
<accession>A0ABV7TW74</accession>
<dbReference type="Gene3D" id="3.30.1340.30">
    <property type="match status" value="1"/>
</dbReference>
<sequence>MKKLLKLSTAAILFACSLQAVAGEAEDLKLAGDVKAAIDSNTTLKAFNLKIAAKDGNVTIDGAVDEGLQMAEVGSIAEKVAGVKFVFNNIMPKQ</sequence>
<feature type="signal peptide" evidence="1">
    <location>
        <begin position="1"/>
        <end position="22"/>
    </location>
</feature>
<dbReference type="PROSITE" id="PS50914">
    <property type="entry name" value="BON"/>
    <property type="match status" value="1"/>
</dbReference>
<proteinExistence type="predicted"/>
<name>A0ABV7TW74_9NEIS</name>
<feature type="domain" description="BON" evidence="2">
    <location>
        <begin position="26"/>
        <end position="94"/>
    </location>
</feature>
<dbReference type="Proteomes" id="UP001595636">
    <property type="component" value="Unassembled WGS sequence"/>
</dbReference>
<evidence type="ECO:0000313" key="3">
    <source>
        <dbReference type="EMBL" id="MFC3627039.1"/>
    </source>
</evidence>
<gene>
    <name evidence="3" type="ORF">ACFOKJ_13045</name>
</gene>
<evidence type="ECO:0000256" key="1">
    <source>
        <dbReference type="SAM" id="SignalP"/>
    </source>
</evidence>